<gene>
    <name evidence="8" type="ORF">M0638_27295</name>
</gene>
<dbReference type="Pfam" id="PF20465">
    <property type="entry name" value="MmeI_hel"/>
    <property type="match status" value="1"/>
</dbReference>
<accession>A0A9X2BY68</accession>
<dbReference type="GO" id="GO:0009007">
    <property type="term" value="F:site-specific DNA-methyltransferase (adenine-specific) activity"/>
    <property type="evidence" value="ECO:0007669"/>
    <property type="project" value="UniProtKB-EC"/>
</dbReference>
<sequence>MTPDAFVEKWNRNTRPEAAAAKEHFLDLCALLNTPRPNDDPNGSTYAFEKGVTKAGGGKGWADVWKRECFGWEYKSRGHDLDEAHLQLLRYAGALENPPLLVVSDMERIIVRTAWTNAKTERHDFGLRELRDPGVTARLATMWTRPDTWRPAETRQAITEQAAADFVALAQRLRTRGHNAGTVARFVNRLVFCLFAEDVGLLSRDILTDLLALGRAEPGQFQNLVSTLFNQLAERDGRIGFKPVPWFNGGLFANAEALPVDAGDIRLLEQAVARDWSEIDPAIMGTLFERGLDPDKRGQLGAHYTDRATIERIIDPVVRDPLLAEWATARERIAHAMDEREALRSTVGGNEALDALAGEVVTGEAVKARKALAREGERRRRRMADLLARAKETLEAFRARLRDFRVLDPACGSGNFLYVALLALKDLEARVLAEAAALGLATGFPEVGPEAVLGIELNPFAAELARVSVWIGHIQWARRNGYPMPHNPVLRALSTIECRDAILTTDSTPAAWPKAEAIVGNPPFLGGKRLRAMLGDEYAERLFVAHRGAVPAEADLVCYWVARAQAAVVAGRTERAGLVTTNSIRGGANRRVLEPMAAGGTLTEAWSDEPWVLDGAAVRVSLVCWGRERAAGAMLDGLAVPAIHADLTAGSANLTAARRLPENAGVAFMGDTKGGAFDVPGDVARAWLRLPSNANGRTNADVLRPWANGMAVTRRPSDTWIVDFGWTMTDAEAAYYSAPYAHLVEHVRPVRATNKRETYAREWWRHVEPRPGMHRALAGLLRFIVTPTVAKHRLFAWMTLPALADHQLIAIARDDNTTFGILHSRFHEIWALRLGTWLGVGNDPRYTPSTTLETFPFPEGLTPHLPASTYADDSRAQAIAAAARALVEARDRWLNPPELVERVPEVVAGFPDRLLPRSAEAAAMLKRRTLTALYNTRGTPEGAWLDRLHLALDAAVAAAYGWPADISESDVLARLLALNQRRAAD</sequence>
<keyword evidence="5" id="KW-0175">Coiled coil</keyword>
<evidence type="ECO:0000313" key="9">
    <source>
        <dbReference type="Proteomes" id="UP001139516"/>
    </source>
</evidence>
<comment type="catalytic activity">
    <reaction evidence="4">
        <text>a 2'-deoxyadenosine in DNA + S-adenosyl-L-methionine = an N(6)-methyl-2'-deoxyadenosine in DNA + S-adenosyl-L-homocysteine + H(+)</text>
        <dbReference type="Rhea" id="RHEA:15197"/>
        <dbReference type="Rhea" id="RHEA-COMP:12418"/>
        <dbReference type="Rhea" id="RHEA-COMP:12419"/>
        <dbReference type="ChEBI" id="CHEBI:15378"/>
        <dbReference type="ChEBI" id="CHEBI:57856"/>
        <dbReference type="ChEBI" id="CHEBI:59789"/>
        <dbReference type="ChEBI" id="CHEBI:90615"/>
        <dbReference type="ChEBI" id="CHEBI:90616"/>
        <dbReference type="EC" id="2.1.1.72"/>
    </reaction>
</comment>
<dbReference type="SUPFAM" id="SSF53335">
    <property type="entry name" value="S-adenosyl-L-methionine-dependent methyltransferases"/>
    <property type="match status" value="1"/>
</dbReference>
<proteinExistence type="predicted"/>
<feature type="domain" description="MmeI-like helicase spacer" evidence="6">
    <location>
        <begin position="183"/>
        <end position="252"/>
    </location>
</feature>
<dbReference type="PANTHER" id="PTHR33841:SF1">
    <property type="entry name" value="DNA METHYLTRANSFERASE A"/>
    <property type="match status" value="1"/>
</dbReference>
<dbReference type="InterPro" id="IPR046816">
    <property type="entry name" value="MmeI_Mtase"/>
</dbReference>
<dbReference type="Pfam" id="PF20473">
    <property type="entry name" value="MmeI_Mtase"/>
    <property type="match status" value="1"/>
</dbReference>
<dbReference type="GO" id="GO:0003676">
    <property type="term" value="F:nucleic acid binding"/>
    <property type="evidence" value="ECO:0007669"/>
    <property type="project" value="InterPro"/>
</dbReference>
<reference evidence="8" key="1">
    <citation type="submission" date="2022-04" db="EMBL/GenBank/DDBJ databases">
        <title>Roseomonas acroporae sp. nov., isolated from coral Acropora digitifera.</title>
        <authorList>
            <person name="Sun H."/>
        </authorList>
    </citation>
    <scope>NUCLEOTIDE SEQUENCE</scope>
    <source>
        <strain evidence="8">NAR14</strain>
    </source>
</reference>
<feature type="domain" description="MmeI-like DNA-methyltransferase" evidence="7">
    <location>
        <begin position="390"/>
        <end position="592"/>
    </location>
</feature>
<evidence type="ECO:0000256" key="2">
    <source>
        <dbReference type="ARBA" id="ARBA00022603"/>
    </source>
</evidence>
<evidence type="ECO:0000256" key="3">
    <source>
        <dbReference type="ARBA" id="ARBA00022679"/>
    </source>
</evidence>
<evidence type="ECO:0000259" key="6">
    <source>
        <dbReference type="Pfam" id="PF20465"/>
    </source>
</evidence>
<dbReference type="PROSITE" id="PS00092">
    <property type="entry name" value="N6_MTASE"/>
    <property type="match status" value="1"/>
</dbReference>
<keyword evidence="2 8" id="KW-0489">Methyltransferase</keyword>
<dbReference type="Proteomes" id="UP001139516">
    <property type="component" value="Unassembled WGS sequence"/>
</dbReference>
<dbReference type="InterPro" id="IPR050953">
    <property type="entry name" value="N4_N6_ade-DNA_methylase"/>
</dbReference>
<keyword evidence="3" id="KW-0808">Transferase</keyword>
<comment type="caution">
    <text evidence="8">The sequence shown here is derived from an EMBL/GenBank/DDBJ whole genome shotgun (WGS) entry which is preliminary data.</text>
</comment>
<feature type="coiled-coil region" evidence="5">
    <location>
        <begin position="380"/>
        <end position="407"/>
    </location>
</feature>
<dbReference type="AlphaFoldDB" id="A0A9X2BY68"/>
<dbReference type="Gene3D" id="3.40.50.150">
    <property type="entry name" value="Vaccinia Virus protein VP39"/>
    <property type="match status" value="1"/>
</dbReference>
<evidence type="ECO:0000313" key="8">
    <source>
        <dbReference type="EMBL" id="MCK8788066.1"/>
    </source>
</evidence>
<dbReference type="InterPro" id="IPR046819">
    <property type="entry name" value="MmeI_hel"/>
</dbReference>
<dbReference type="PANTHER" id="PTHR33841">
    <property type="entry name" value="DNA METHYLTRANSFERASE YEEA-RELATED"/>
    <property type="match status" value="1"/>
</dbReference>
<keyword evidence="9" id="KW-1185">Reference proteome</keyword>
<dbReference type="RefSeq" id="WP_248670108.1">
    <property type="nucleotide sequence ID" value="NZ_JALPRX010000174.1"/>
</dbReference>
<name>A0A9X2BY68_9PROT</name>
<dbReference type="InterPro" id="IPR029063">
    <property type="entry name" value="SAM-dependent_MTases_sf"/>
</dbReference>
<dbReference type="EMBL" id="JALPRX010000174">
    <property type="protein sequence ID" value="MCK8788066.1"/>
    <property type="molecule type" value="Genomic_DNA"/>
</dbReference>
<dbReference type="GO" id="GO:0032259">
    <property type="term" value="P:methylation"/>
    <property type="evidence" value="ECO:0007669"/>
    <property type="project" value="UniProtKB-KW"/>
</dbReference>
<evidence type="ECO:0000256" key="4">
    <source>
        <dbReference type="ARBA" id="ARBA00047942"/>
    </source>
</evidence>
<protein>
    <recommendedName>
        <fullName evidence="1">site-specific DNA-methyltransferase (adenine-specific)</fullName>
        <ecNumber evidence="1">2.1.1.72</ecNumber>
    </recommendedName>
</protein>
<evidence type="ECO:0000256" key="5">
    <source>
        <dbReference type="SAM" id="Coils"/>
    </source>
</evidence>
<dbReference type="InterPro" id="IPR002052">
    <property type="entry name" value="DNA_methylase_N6_adenine_CS"/>
</dbReference>
<evidence type="ECO:0000259" key="7">
    <source>
        <dbReference type="Pfam" id="PF20473"/>
    </source>
</evidence>
<organism evidence="8 9">
    <name type="scientific">Roseomonas acroporae</name>
    <dbReference type="NCBI Taxonomy" id="2937791"/>
    <lineage>
        <taxon>Bacteria</taxon>
        <taxon>Pseudomonadati</taxon>
        <taxon>Pseudomonadota</taxon>
        <taxon>Alphaproteobacteria</taxon>
        <taxon>Acetobacterales</taxon>
        <taxon>Roseomonadaceae</taxon>
        <taxon>Roseomonas</taxon>
    </lineage>
</organism>
<dbReference type="EC" id="2.1.1.72" evidence="1"/>
<evidence type="ECO:0000256" key="1">
    <source>
        <dbReference type="ARBA" id="ARBA00011900"/>
    </source>
</evidence>